<evidence type="ECO:0000313" key="1">
    <source>
        <dbReference type="EnsemblMetazoa" id="GAUT006943-PA"/>
    </source>
</evidence>
<name>A0A1A9UJK1_GLOAU</name>
<protein>
    <submittedName>
        <fullName evidence="1">Uncharacterized protein</fullName>
    </submittedName>
</protein>
<dbReference type="EnsemblMetazoa" id="GAUT006943-RA">
    <property type="protein sequence ID" value="GAUT006943-PA"/>
    <property type="gene ID" value="GAUT006943"/>
</dbReference>
<evidence type="ECO:0000313" key="2">
    <source>
        <dbReference type="Proteomes" id="UP000078200"/>
    </source>
</evidence>
<accession>A0A1A9UJK1</accession>
<reference evidence="1" key="1">
    <citation type="submission" date="2020-05" db="UniProtKB">
        <authorList>
            <consortium name="EnsemblMetazoa"/>
        </authorList>
    </citation>
    <scope>IDENTIFICATION</scope>
    <source>
        <strain evidence="1">TTRI</strain>
    </source>
</reference>
<organism evidence="1 2">
    <name type="scientific">Glossina austeni</name>
    <name type="common">Savannah tsetse fly</name>
    <dbReference type="NCBI Taxonomy" id="7395"/>
    <lineage>
        <taxon>Eukaryota</taxon>
        <taxon>Metazoa</taxon>
        <taxon>Ecdysozoa</taxon>
        <taxon>Arthropoda</taxon>
        <taxon>Hexapoda</taxon>
        <taxon>Insecta</taxon>
        <taxon>Pterygota</taxon>
        <taxon>Neoptera</taxon>
        <taxon>Endopterygota</taxon>
        <taxon>Diptera</taxon>
        <taxon>Brachycera</taxon>
        <taxon>Muscomorpha</taxon>
        <taxon>Hippoboscoidea</taxon>
        <taxon>Glossinidae</taxon>
        <taxon>Glossina</taxon>
    </lineage>
</organism>
<sequence>MEYMDERYHRIRLSDTLNELRSLLKVTKVLWAVRGNLFRFQLTAIDALLLVAKNGESSKFKPPFKPVSCSILLLASVQYIDDNDHHDDGDVSASSKFIKIGSAFVQTLNTLNEIPNGQKMSSGP</sequence>
<dbReference type="AlphaFoldDB" id="A0A1A9UJK1"/>
<keyword evidence="2" id="KW-1185">Reference proteome</keyword>
<dbReference type="VEuPathDB" id="VectorBase:GAUT006943"/>
<proteinExistence type="predicted"/>
<dbReference type="Proteomes" id="UP000078200">
    <property type="component" value="Unassembled WGS sequence"/>
</dbReference>